<accession>A0A183A5D0</accession>
<name>A0A183A5D0_9TREM</name>
<proteinExistence type="predicted"/>
<reference evidence="1 2" key="2">
    <citation type="submission" date="2018-11" db="EMBL/GenBank/DDBJ databases">
        <authorList>
            <consortium name="Pathogen Informatics"/>
        </authorList>
    </citation>
    <scope>NUCLEOTIDE SEQUENCE [LARGE SCALE GENOMIC DNA]</scope>
    <source>
        <strain evidence="1 2">Egypt</strain>
    </source>
</reference>
<dbReference type="WBParaSite" id="ECPE_0000216501-mRNA-1">
    <property type="protein sequence ID" value="ECPE_0000216501-mRNA-1"/>
    <property type="gene ID" value="ECPE_0000216501"/>
</dbReference>
<dbReference type="Gene3D" id="3.40.525.10">
    <property type="entry name" value="CRAL-TRIO lipid binding domain"/>
    <property type="match status" value="1"/>
</dbReference>
<keyword evidence="2" id="KW-1185">Reference proteome</keyword>
<dbReference type="InterPro" id="IPR036273">
    <property type="entry name" value="CRAL/TRIO_N_dom_sf"/>
</dbReference>
<gene>
    <name evidence="1" type="ORF">ECPE_LOCUS2165</name>
</gene>
<dbReference type="InterPro" id="IPR036865">
    <property type="entry name" value="CRAL-TRIO_dom_sf"/>
</dbReference>
<dbReference type="PANTHER" id="PTHR10174:SF130">
    <property type="entry name" value="ALPHA-TOCOPHEROL TRANSFER PROTEIN-LIKE"/>
    <property type="match status" value="1"/>
</dbReference>
<dbReference type="GO" id="GO:1902936">
    <property type="term" value="F:phosphatidylinositol bisphosphate binding"/>
    <property type="evidence" value="ECO:0007669"/>
    <property type="project" value="TreeGrafter"/>
</dbReference>
<dbReference type="Gene3D" id="1.10.8.20">
    <property type="entry name" value="N-terminal domain of phosphatidylinositol transfer protein sec14p"/>
    <property type="match status" value="1"/>
</dbReference>
<evidence type="ECO:0000313" key="2">
    <source>
        <dbReference type="Proteomes" id="UP000272942"/>
    </source>
</evidence>
<dbReference type="GO" id="GO:0016020">
    <property type="term" value="C:membrane"/>
    <property type="evidence" value="ECO:0007669"/>
    <property type="project" value="TreeGrafter"/>
</dbReference>
<dbReference type="OrthoDB" id="6682367at2759"/>
<sequence length="288" mass="33448">MATLQRETLPYELRQKAKKELHENEKHIDAHVESFRRWVESLPHITFPKDPNLLLPFLRYAKYRHDKAQARLDNFCTLRASEINGSPRWFDSYSVDDPIVETYLKSGVLVELGRTKEGVAMVLVRLANWDVDVLPVNMMRPLIYMDLDRFCADPITQITGYGMVFDMTGASNRQVMHQKGKSEMKLEMKVWQILRVKDKINKAYDKVPGLRDIMPTEYGGYNGKLSYLMTNNAKRFRAFYSKPSPWAGIRVDESKRPDTAKSYMRDYKDISTDIFETKGTYIAVDPGD</sequence>
<protein>
    <submittedName>
        <fullName evidence="3">CRAL-TRIO domain-containing protein</fullName>
    </submittedName>
</protein>
<evidence type="ECO:0000313" key="3">
    <source>
        <dbReference type="WBParaSite" id="ECPE_0000216501-mRNA-1"/>
    </source>
</evidence>
<organism evidence="3">
    <name type="scientific">Echinostoma caproni</name>
    <dbReference type="NCBI Taxonomy" id="27848"/>
    <lineage>
        <taxon>Eukaryota</taxon>
        <taxon>Metazoa</taxon>
        <taxon>Spiralia</taxon>
        <taxon>Lophotrochozoa</taxon>
        <taxon>Platyhelminthes</taxon>
        <taxon>Trematoda</taxon>
        <taxon>Digenea</taxon>
        <taxon>Plagiorchiida</taxon>
        <taxon>Echinostomata</taxon>
        <taxon>Echinostomatoidea</taxon>
        <taxon>Echinostomatidae</taxon>
        <taxon>Echinostoma</taxon>
    </lineage>
</organism>
<dbReference type="Proteomes" id="UP000272942">
    <property type="component" value="Unassembled WGS sequence"/>
</dbReference>
<evidence type="ECO:0000313" key="1">
    <source>
        <dbReference type="EMBL" id="VDP65621.1"/>
    </source>
</evidence>
<reference evidence="3" key="1">
    <citation type="submission" date="2016-06" db="UniProtKB">
        <authorList>
            <consortium name="WormBaseParasite"/>
        </authorList>
    </citation>
    <scope>IDENTIFICATION</scope>
</reference>
<dbReference type="SUPFAM" id="SSF52087">
    <property type="entry name" value="CRAL/TRIO domain"/>
    <property type="match status" value="1"/>
</dbReference>
<dbReference type="PANTHER" id="PTHR10174">
    <property type="entry name" value="ALPHA-TOCOPHEROL TRANSFER PROTEIN-RELATED"/>
    <property type="match status" value="1"/>
</dbReference>
<dbReference type="EMBL" id="UZAN01039446">
    <property type="protein sequence ID" value="VDP65621.1"/>
    <property type="molecule type" value="Genomic_DNA"/>
</dbReference>
<dbReference type="SUPFAM" id="SSF46938">
    <property type="entry name" value="CRAL/TRIO N-terminal domain"/>
    <property type="match status" value="1"/>
</dbReference>
<dbReference type="AlphaFoldDB" id="A0A183A5D0"/>